<proteinExistence type="predicted"/>
<dbReference type="InterPro" id="IPR005135">
    <property type="entry name" value="Endo/exonuclease/phosphatase"/>
</dbReference>
<dbReference type="EMBL" id="BAAAPB010000005">
    <property type="protein sequence ID" value="GAA1975498.1"/>
    <property type="molecule type" value="Genomic_DNA"/>
</dbReference>
<evidence type="ECO:0000313" key="2">
    <source>
        <dbReference type="EMBL" id="GAA1975498.1"/>
    </source>
</evidence>
<reference evidence="2 3" key="1">
    <citation type="journal article" date="2019" name="Int. J. Syst. Evol. Microbiol.">
        <title>The Global Catalogue of Microorganisms (GCM) 10K type strain sequencing project: providing services to taxonomists for standard genome sequencing and annotation.</title>
        <authorList>
            <consortium name="The Broad Institute Genomics Platform"/>
            <consortium name="The Broad Institute Genome Sequencing Center for Infectious Disease"/>
            <person name="Wu L."/>
            <person name="Ma J."/>
        </authorList>
    </citation>
    <scope>NUCLEOTIDE SEQUENCE [LARGE SCALE GENOMIC DNA]</scope>
    <source>
        <strain evidence="2 3">JCM 15309</strain>
    </source>
</reference>
<gene>
    <name evidence="2" type="ORF">GCM10009798_40960</name>
</gene>
<dbReference type="RefSeq" id="WP_344048128.1">
    <property type="nucleotide sequence ID" value="NZ_BAAAPB010000005.1"/>
</dbReference>
<comment type="caution">
    <text evidence="2">The sequence shown here is derived from an EMBL/GenBank/DDBJ whole genome shotgun (WGS) entry which is preliminary data.</text>
</comment>
<dbReference type="Proteomes" id="UP001500571">
    <property type="component" value="Unassembled WGS sequence"/>
</dbReference>
<dbReference type="InterPro" id="IPR036691">
    <property type="entry name" value="Endo/exonu/phosph_ase_sf"/>
</dbReference>
<dbReference type="Pfam" id="PF03372">
    <property type="entry name" value="Exo_endo_phos"/>
    <property type="match status" value="1"/>
</dbReference>
<protein>
    <recommendedName>
        <fullName evidence="1">Endonuclease/exonuclease/phosphatase domain-containing protein</fullName>
    </recommendedName>
</protein>
<feature type="domain" description="Endonuclease/exonuclease/phosphatase" evidence="1">
    <location>
        <begin position="18"/>
        <end position="243"/>
    </location>
</feature>
<sequence length="261" mass="28435">MATTPLTDSNAAQQVRIASWNCAGAFREKVGRALALDADIYVIQEAEPLPKYDALLPDSWETHYVARDDFPKGVLVLAREGFTLSPQPEPDEPKYAHVVPTAVTGPTGDGFDLWGVWTLDASPKEAAYVGQAHLALDDLGARIRLGTVMIGDFNSNAIWDHMRVRHHSLLVERLAALGLSSAYHRWTGEPQGSETQPTFYLHRSEAKPFHIDHCFTDLEVIGVEVGTFADWSGLKSTGGVSDHVPLIVSVRLPTSAVAGPD</sequence>
<name>A0ABN2RVH9_9ACTN</name>
<dbReference type="Gene3D" id="3.60.10.10">
    <property type="entry name" value="Endonuclease/exonuclease/phosphatase"/>
    <property type="match status" value="1"/>
</dbReference>
<dbReference type="SUPFAM" id="SSF56219">
    <property type="entry name" value="DNase I-like"/>
    <property type="match status" value="1"/>
</dbReference>
<accession>A0ABN2RVH9</accession>
<organism evidence="2 3">
    <name type="scientific">Nocardioides panacihumi</name>
    <dbReference type="NCBI Taxonomy" id="400774"/>
    <lineage>
        <taxon>Bacteria</taxon>
        <taxon>Bacillati</taxon>
        <taxon>Actinomycetota</taxon>
        <taxon>Actinomycetes</taxon>
        <taxon>Propionibacteriales</taxon>
        <taxon>Nocardioidaceae</taxon>
        <taxon>Nocardioides</taxon>
    </lineage>
</organism>
<evidence type="ECO:0000313" key="3">
    <source>
        <dbReference type="Proteomes" id="UP001500571"/>
    </source>
</evidence>
<evidence type="ECO:0000259" key="1">
    <source>
        <dbReference type="Pfam" id="PF03372"/>
    </source>
</evidence>
<keyword evidence="3" id="KW-1185">Reference proteome</keyword>